<name>A0AAV4TG08_CAEEX</name>
<evidence type="ECO:0000313" key="1">
    <source>
        <dbReference type="EMBL" id="GIY44332.1"/>
    </source>
</evidence>
<accession>A0AAV4TG08</accession>
<protein>
    <submittedName>
        <fullName evidence="1">Uncharacterized protein</fullName>
    </submittedName>
</protein>
<organism evidence="1 2">
    <name type="scientific">Caerostris extrusa</name>
    <name type="common">Bark spider</name>
    <name type="synonym">Caerostris bankana</name>
    <dbReference type="NCBI Taxonomy" id="172846"/>
    <lineage>
        <taxon>Eukaryota</taxon>
        <taxon>Metazoa</taxon>
        <taxon>Ecdysozoa</taxon>
        <taxon>Arthropoda</taxon>
        <taxon>Chelicerata</taxon>
        <taxon>Arachnida</taxon>
        <taxon>Araneae</taxon>
        <taxon>Araneomorphae</taxon>
        <taxon>Entelegynae</taxon>
        <taxon>Araneoidea</taxon>
        <taxon>Araneidae</taxon>
        <taxon>Caerostris</taxon>
    </lineage>
</organism>
<dbReference type="AlphaFoldDB" id="A0AAV4TG08"/>
<keyword evidence="2" id="KW-1185">Reference proteome</keyword>
<reference evidence="1 2" key="1">
    <citation type="submission" date="2021-06" db="EMBL/GenBank/DDBJ databases">
        <title>Caerostris extrusa draft genome.</title>
        <authorList>
            <person name="Kono N."/>
            <person name="Arakawa K."/>
        </authorList>
    </citation>
    <scope>NUCLEOTIDE SEQUENCE [LARGE SCALE GENOMIC DNA]</scope>
</reference>
<gene>
    <name evidence="1" type="ORF">CEXT_79961</name>
</gene>
<proteinExistence type="predicted"/>
<dbReference type="EMBL" id="BPLR01011127">
    <property type="protein sequence ID" value="GIY44332.1"/>
    <property type="molecule type" value="Genomic_DNA"/>
</dbReference>
<comment type="caution">
    <text evidence="1">The sequence shown here is derived from an EMBL/GenBank/DDBJ whole genome shotgun (WGS) entry which is preliminary data.</text>
</comment>
<dbReference type="Proteomes" id="UP001054945">
    <property type="component" value="Unassembled WGS sequence"/>
</dbReference>
<evidence type="ECO:0000313" key="2">
    <source>
        <dbReference type="Proteomes" id="UP001054945"/>
    </source>
</evidence>
<sequence>MILTLLTPICLHQNLTREIDFLTAFVFWFPFSVLHSVSKNRSASGTGNVKTKEEKTRLKTAKIKRGFYAVCGKASTPYLRAKGHGDLSRVLRASTGFQTFCYLFVSTEMPPSRSLMGHRKDSKKRYGKSFCTLLGDVRLDVYYSSSVCCF</sequence>